<dbReference type="SUPFAM" id="SSF53448">
    <property type="entry name" value="Nucleotide-diphospho-sugar transferases"/>
    <property type="match status" value="1"/>
</dbReference>
<keyword evidence="2" id="KW-0812">Transmembrane</keyword>
<evidence type="ECO:0000313" key="3">
    <source>
        <dbReference type="Proteomes" id="UP000694865"/>
    </source>
</evidence>
<dbReference type="Gene3D" id="3.90.550.10">
    <property type="entry name" value="Spore Coat Polysaccharide Biosynthesis Protein SpsA, Chain A"/>
    <property type="match status" value="1"/>
</dbReference>
<keyword evidence="2" id="KW-1133">Transmembrane helix</keyword>
<feature type="region of interest" description="Disordered" evidence="1">
    <location>
        <begin position="143"/>
        <end position="200"/>
    </location>
</feature>
<feature type="region of interest" description="Disordered" evidence="1">
    <location>
        <begin position="1"/>
        <end position="23"/>
    </location>
</feature>
<feature type="compositionally biased region" description="Low complexity" evidence="1">
    <location>
        <begin position="156"/>
        <end position="167"/>
    </location>
</feature>
<dbReference type="PANTHER" id="PTHR46612:SF1">
    <property type="entry name" value="XYLOSIDE XYLOSYLTRANSFERASE 1"/>
    <property type="match status" value="1"/>
</dbReference>
<accession>A0ABM0GW03</accession>
<feature type="compositionally biased region" description="Polar residues" evidence="1">
    <location>
        <begin position="146"/>
        <end position="155"/>
    </location>
</feature>
<name>A0ABM0GW03_SACKO</name>
<dbReference type="RefSeq" id="XP_002738549.1">
    <property type="nucleotide sequence ID" value="XM_002738503.2"/>
</dbReference>
<evidence type="ECO:0000256" key="2">
    <source>
        <dbReference type="SAM" id="Phobius"/>
    </source>
</evidence>
<sequence>MRRSTTSSDNDHSKSDKESEDTMQYVNYSRARSRDKLGHQGLTRQCKMAASSCLRNLFRLRIVKVLVLVVFLGSVVYMFHELTSTLSNSSRQNIVNTRDDNVDAAVKNYKGKIGESLKDDLKQNIPVVDKGQQQLSKQIVEPPQHNAAQNDGGSRQQPAMPQAPDAQNLQFQRAADPPVQQQQKQPQLQQHQKIQNQVKQNIAEARDHQKQLDAIKQQHKLQKNAAVEQQAQLNVIKQEPNVVQQNIQQVQPNVMKQDPLLQSHNAAVPLHAGQNQQQAQAGYKQEPLLLKDVQQQQVVQEQAVQQQPKPPVPVLQQQQPKPPVPVQQQQQQQKQPPVPVQQQQQPQVPVQQQQQPQVPVQQQQQPPVPVQQQQQPQVPVQQQQPPVPVQQQQPPVPVQQQPVVDQQQVMQSYDKKSKPEFDHTVIMTLTNAATQPVLREKFRVTLSSLLQHSSININFYITTDKASEQFITTIVQEIVKKVQPKVKFQVTYLNAEELTQTLIDHVKMLQEHISTGKHKYYMEAIFFLSVALHKNILPSEVKKLIMIDSDLKFRTDIKKLFQHFDNFETGNVIGIAHEQQPVYRHTFSLYRSQNPGTLVGDPPPNGLSGFNSGVMLLDLERMQSSISYNAFLDVDVVRALSDKYSFKGHLGDQDFFTLISLENKNLFYVLPCTWNRQLCTWWKDKGYEGVFDLYFSCPGEINIYHGNCNTPIPDS</sequence>
<dbReference type="InterPro" id="IPR029044">
    <property type="entry name" value="Nucleotide-diphossugar_trans"/>
</dbReference>
<dbReference type="GeneID" id="100375634"/>
<feature type="compositionally biased region" description="Low complexity" evidence="1">
    <location>
        <begin position="326"/>
        <end position="401"/>
    </location>
</feature>
<feature type="transmembrane region" description="Helical" evidence="2">
    <location>
        <begin position="62"/>
        <end position="80"/>
    </location>
</feature>
<dbReference type="Pfam" id="PF01501">
    <property type="entry name" value="Glyco_transf_8"/>
    <property type="match status" value="1"/>
</dbReference>
<dbReference type="PANTHER" id="PTHR46612">
    <property type="entry name" value="XYLOSIDE XYLOSYLTRANSFERASE 1"/>
    <property type="match status" value="1"/>
</dbReference>
<feature type="region of interest" description="Disordered" evidence="1">
    <location>
        <begin position="309"/>
        <end position="401"/>
    </location>
</feature>
<reference evidence="4" key="1">
    <citation type="submission" date="2025-08" db="UniProtKB">
        <authorList>
            <consortium name="RefSeq"/>
        </authorList>
    </citation>
    <scope>IDENTIFICATION</scope>
    <source>
        <tissue evidence="4">Testes</tissue>
    </source>
</reference>
<keyword evidence="3" id="KW-1185">Reference proteome</keyword>
<evidence type="ECO:0000256" key="1">
    <source>
        <dbReference type="SAM" id="MobiDB-lite"/>
    </source>
</evidence>
<feature type="compositionally biased region" description="Low complexity" evidence="1">
    <location>
        <begin position="180"/>
        <end position="200"/>
    </location>
</feature>
<gene>
    <name evidence="4" type="primary">LOC100375634</name>
</gene>
<dbReference type="InterPro" id="IPR002495">
    <property type="entry name" value="Glyco_trans_8"/>
</dbReference>
<keyword evidence="2" id="KW-0472">Membrane</keyword>
<evidence type="ECO:0000313" key="4">
    <source>
        <dbReference type="RefSeq" id="XP_002738549.1"/>
    </source>
</evidence>
<dbReference type="InterPro" id="IPR042465">
    <property type="entry name" value="XXLT1"/>
</dbReference>
<proteinExistence type="predicted"/>
<protein>
    <submittedName>
        <fullName evidence="4">Nucleosome-remodeling factor subunit BPTF-like</fullName>
    </submittedName>
</protein>
<dbReference type="Proteomes" id="UP000694865">
    <property type="component" value="Unplaced"/>
</dbReference>
<organism evidence="3 4">
    <name type="scientific">Saccoglossus kowalevskii</name>
    <name type="common">Acorn worm</name>
    <dbReference type="NCBI Taxonomy" id="10224"/>
    <lineage>
        <taxon>Eukaryota</taxon>
        <taxon>Metazoa</taxon>
        <taxon>Hemichordata</taxon>
        <taxon>Enteropneusta</taxon>
        <taxon>Harrimaniidae</taxon>
        <taxon>Saccoglossus</taxon>
    </lineage>
</organism>